<protein>
    <submittedName>
        <fullName evidence="1">Uncharacterized protein</fullName>
    </submittedName>
</protein>
<dbReference type="EMBL" id="AMZH03017952">
    <property type="protein sequence ID" value="RRT42287.1"/>
    <property type="molecule type" value="Genomic_DNA"/>
</dbReference>
<dbReference type="AlphaFoldDB" id="A0A444DPN1"/>
<name>A0A444DPN1_ENSVE</name>
<dbReference type="PANTHER" id="PTHR11028">
    <property type="entry name" value="VACUOLAR ATP SYNTHASE SUBUNIT AC39"/>
    <property type="match status" value="1"/>
</dbReference>
<dbReference type="GO" id="GO:0033179">
    <property type="term" value="C:proton-transporting V-type ATPase, V0 domain"/>
    <property type="evidence" value="ECO:0007669"/>
    <property type="project" value="InterPro"/>
</dbReference>
<comment type="caution">
    <text evidence="1">The sequence shown here is derived from an EMBL/GenBank/DDBJ whole genome shotgun (WGS) entry which is preliminary data.</text>
</comment>
<feature type="non-terminal residue" evidence="1">
    <location>
        <position position="1"/>
    </location>
</feature>
<sequence length="52" mass="5818">KLGGATAEIMSDLLAFEADRRAVNITINRYPYGHEELAVCEDIDQVNQFICC</sequence>
<gene>
    <name evidence="1" type="ORF">B296_00024087</name>
</gene>
<evidence type="ECO:0000313" key="1">
    <source>
        <dbReference type="EMBL" id="RRT42287.1"/>
    </source>
</evidence>
<dbReference type="GO" id="GO:0046961">
    <property type="term" value="F:proton-transporting ATPase activity, rotational mechanism"/>
    <property type="evidence" value="ECO:0007669"/>
    <property type="project" value="InterPro"/>
</dbReference>
<proteinExistence type="predicted"/>
<evidence type="ECO:0000313" key="2">
    <source>
        <dbReference type="Proteomes" id="UP000287651"/>
    </source>
</evidence>
<dbReference type="Proteomes" id="UP000287651">
    <property type="component" value="Unassembled WGS sequence"/>
</dbReference>
<accession>A0A444DPN1</accession>
<reference evidence="1 2" key="1">
    <citation type="journal article" date="2014" name="Agronomy (Basel)">
        <title>A Draft Genome Sequence for Ensete ventricosum, the Drought-Tolerant Tree Against Hunger.</title>
        <authorList>
            <person name="Harrison J."/>
            <person name="Moore K.A."/>
            <person name="Paszkiewicz K."/>
            <person name="Jones T."/>
            <person name="Grant M."/>
            <person name="Ambacheew D."/>
            <person name="Muzemil S."/>
            <person name="Studholme D.J."/>
        </authorList>
    </citation>
    <scope>NUCLEOTIDE SEQUENCE [LARGE SCALE GENOMIC DNA]</scope>
</reference>
<organism evidence="1 2">
    <name type="scientific">Ensete ventricosum</name>
    <name type="common">Abyssinian banana</name>
    <name type="synonym">Musa ensete</name>
    <dbReference type="NCBI Taxonomy" id="4639"/>
    <lineage>
        <taxon>Eukaryota</taxon>
        <taxon>Viridiplantae</taxon>
        <taxon>Streptophyta</taxon>
        <taxon>Embryophyta</taxon>
        <taxon>Tracheophyta</taxon>
        <taxon>Spermatophyta</taxon>
        <taxon>Magnoliopsida</taxon>
        <taxon>Liliopsida</taxon>
        <taxon>Zingiberales</taxon>
        <taxon>Musaceae</taxon>
        <taxon>Ensete</taxon>
    </lineage>
</organism>
<dbReference type="InterPro" id="IPR016727">
    <property type="entry name" value="ATPase_V0-cplx_dsu"/>
</dbReference>